<comment type="caution">
    <text evidence="2">The sequence shown here is derived from an EMBL/GenBank/DDBJ whole genome shotgun (WGS) entry which is preliminary data.</text>
</comment>
<sequence>MRKLVSVALALSLMAPVGLSSVSAAEVNKGLVERVAPASPSYINGIPENELIQPLSSSGPFFHEYKSNSTPSRVEKFREIVYYTHDNSRSSTPFNMTARVEQTRSVGSEWYGNVSFSKEVKAGILAAVSVEVSGGVKETRSENEALGVSGSMTVPAYKHGKLTFYYAARSTQGTVKLKTWYDSLGSYVYTDVPISAKIHPTILDVHSVGETY</sequence>
<evidence type="ECO:0000256" key="1">
    <source>
        <dbReference type="SAM" id="SignalP"/>
    </source>
</evidence>
<keyword evidence="1" id="KW-0732">Signal</keyword>
<feature type="signal peptide" evidence="1">
    <location>
        <begin position="1"/>
        <end position="24"/>
    </location>
</feature>
<dbReference type="Proteomes" id="UP001199916">
    <property type="component" value="Unassembled WGS sequence"/>
</dbReference>
<gene>
    <name evidence="2" type="ORF">LQV63_30950</name>
</gene>
<organism evidence="2 3">
    <name type="scientific">Paenibacillus profundus</name>
    <dbReference type="NCBI Taxonomy" id="1173085"/>
    <lineage>
        <taxon>Bacteria</taxon>
        <taxon>Bacillati</taxon>
        <taxon>Bacillota</taxon>
        <taxon>Bacilli</taxon>
        <taxon>Bacillales</taxon>
        <taxon>Paenibacillaceae</taxon>
        <taxon>Paenibacillus</taxon>
    </lineage>
</organism>
<dbReference type="RefSeq" id="WP_233699549.1">
    <property type="nucleotide sequence ID" value="NZ_JAJNBZ010000065.1"/>
</dbReference>
<dbReference type="EMBL" id="JAJNBZ010000065">
    <property type="protein sequence ID" value="MCE5173648.1"/>
    <property type="molecule type" value="Genomic_DNA"/>
</dbReference>
<proteinExistence type="predicted"/>
<evidence type="ECO:0000313" key="2">
    <source>
        <dbReference type="EMBL" id="MCE5173648.1"/>
    </source>
</evidence>
<evidence type="ECO:0000313" key="3">
    <source>
        <dbReference type="Proteomes" id="UP001199916"/>
    </source>
</evidence>
<name>A0ABS8YT90_9BACL</name>
<accession>A0ABS8YT90</accession>
<protein>
    <submittedName>
        <fullName evidence="2">Uncharacterized protein</fullName>
    </submittedName>
</protein>
<keyword evidence="3" id="KW-1185">Reference proteome</keyword>
<reference evidence="2 3" key="1">
    <citation type="submission" date="2021-11" db="EMBL/GenBank/DDBJ databases">
        <title>Draft genome sequence of Paenibacillus profundus YoMME, a new Gram-positive bacteria with exoelectrogenic properties.</title>
        <authorList>
            <person name="Hubenova Y."/>
            <person name="Hubenova E."/>
            <person name="Manasiev Y."/>
            <person name="Peykov S."/>
            <person name="Mitov M."/>
        </authorList>
    </citation>
    <scope>NUCLEOTIDE SEQUENCE [LARGE SCALE GENOMIC DNA]</scope>
    <source>
        <strain evidence="2 3">YoMME</strain>
    </source>
</reference>
<feature type="chain" id="PRO_5046310690" evidence="1">
    <location>
        <begin position="25"/>
        <end position="212"/>
    </location>
</feature>